<name>A0ABV4WGM4_9CYAN</name>
<gene>
    <name evidence="2" type="ORF">ACE1CA_06790</name>
</gene>
<evidence type="ECO:0000256" key="1">
    <source>
        <dbReference type="SAM" id="Phobius"/>
    </source>
</evidence>
<evidence type="ECO:0000313" key="2">
    <source>
        <dbReference type="EMBL" id="MFB2834223.1"/>
    </source>
</evidence>
<reference evidence="2 3" key="1">
    <citation type="submission" date="2024-09" db="EMBL/GenBank/DDBJ databases">
        <title>Floridaenema gen nov. (Aerosakkonemataceae, Aerosakkonematales ord. nov., Cyanobacteria) from benthic tropical and subtropical fresh waters, with the description of four new species.</title>
        <authorList>
            <person name="Moretto J.A."/>
            <person name="Berthold D.E."/>
            <person name="Lefler F.W."/>
            <person name="Huang I.-S."/>
            <person name="Laughinghouse H. IV."/>
        </authorList>
    </citation>
    <scope>NUCLEOTIDE SEQUENCE [LARGE SCALE GENOMIC DNA]</scope>
    <source>
        <strain evidence="2 3">BLCC-F167</strain>
    </source>
</reference>
<dbReference type="RefSeq" id="WP_413276665.1">
    <property type="nucleotide sequence ID" value="NZ_JBHFNT010000058.1"/>
</dbReference>
<evidence type="ECO:0000313" key="3">
    <source>
        <dbReference type="Proteomes" id="UP001576780"/>
    </source>
</evidence>
<feature type="transmembrane region" description="Helical" evidence="1">
    <location>
        <begin position="50"/>
        <end position="69"/>
    </location>
</feature>
<organism evidence="2 3">
    <name type="scientific">Floridaenema evergladense BLCC-F167</name>
    <dbReference type="NCBI Taxonomy" id="3153639"/>
    <lineage>
        <taxon>Bacteria</taxon>
        <taxon>Bacillati</taxon>
        <taxon>Cyanobacteriota</taxon>
        <taxon>Cyanophyceae</taxon>
        <taxon>Oscillatoriophycideae</taxon>
        <taxon>Aerosakkonematales</taxon>
        <taxon>Aerosakkonemataceae</taxon>
        <taxon>Floridanema</taxon>
        <taxon>Floridanema evergladense</taxon>
    </lineage>
</organism>
<comment type="caution">
    <text evidence="2">The sequence shown here is derived from an EMBL/GenBank/DDBJ whole genome shotgun (WGS) entry which is preliminary data.</text>
</comment>
<keyword evidence="1" id="KW-0472">Membrane</keyword>
<evidence type="ECO:0008006" key="4">
    <source>
        <dbReference type="Google" id="ProtNLM"/>
    </source>
</evidence>
<keyword evidence="3" id="KW-1185">Reference proteome</keyword>
<protein>
    <recommendedName>
        <fullName evidence="4">Conjugal transfer protein</fullName>
    </recommendedName>
</protein>
<keyword evidence="1" id="KW-1133">Transmembrane helix</keyword>
<accession>A0ABV4WGM4</accession>
<dbReference type="EMBL" id="JBHFNT010000058">
    <property type="protein sequence ID" value="MFB2834223.1"/>
    <property type="molecule type" value="Genomic_DNA"/>
</dbReference>
<keyword evidence="1" id="KW-0812">Transmembrane</keyword>
<dbReference type="Proteomes" id="UP001576780">
    <property type="component" value="Unassembled WGS sequence"/>
</dbReference>
<proteinExistence type="predicted"/>
<sequence>MTQSNNRRFRVVNPTLGKAPKLGPFPAEQVFPWAAICLISYWVAKLVFGLSWLWTGVIAAWGISTWWVLTGSRSWKFLSKFLPTPIWVRGYGRYRRILVEKAEGFYEPSSQLKKSRNKR</sequence>